<accession>A0A8B8F6R4</accession>
<dbReference type="FunFam" id="3.10.110.10:FF:000041">
    <property type="entry name" value="Ubiquitin-conjugating enzyme E2 T"/>
    <property type="match status" value="1"/>
</dbReference>
<dbReference type="CDD" id="cd23805">
    <property type="entry name" value="UBCc_UBE2T"/>
    <property type="match status" value="1"/>
</dbReference>
<dbReference type="OrthoDB" id="9978460at2759"/>
<dbReference type="InterPro" id="IPR000608">
    <property type="entry name" value="UBC"/>
</dbReference>
<dbReference type="Proteomes" id="UP000694846">
    <property type="component" value="Unplaced"/>
</dbReference>
<dbReference type="Gene3D" id="3.10.110.10">
    <property type="entry name" value="Ubiquitin Conjugating Enzyme"/>
    <property type="match status" value="1"/>
</dbReference>
<dbReference type="InterPro" id="IPR016135">
    <property type="entry name" value="UBQ-conjugating_enzyme/RWD"/>
</dbReference>
<organism evidence="13 14">
    <name type="scientific">Sipha flava</name>
    <name type="common">yellow sugarcane aphid</name>
    <dbReference type="NCBI Taxonomy" id="143950"/>
    <lineage>
        <taxon>Eukaryota</taxon>
        <taxon>Metazoa</taxon>
        <taxon>Ecdysozoa</taxon>
        <taxon>Arthropoda</taxon>
        <taxon>Hexapoda</taxon>
        <taxon>Insecta</taxon>
        <taxon>Pterygota</taxon>
        <taxon>Neoptera</taxon>
        <taxon>Paraneoptera</taxon>
        <taxon>Hemiptera</taxon>
        <taxon>Sternorrhyncha</taxon>
        <taxon>Aphidomorpha</taxon>
        <taxon>Aphidoidea</taxon>
        <taxon>Aphididae</taxon>
        <taxon>Sipha</taxon>
    </lineage>
</organism>
<evidence type="ECO:0000313" key="14">
    <source>
        <dbReference type="RefSeq" id="XP_025406022.1"/>
    </source>
</evidence>
<evidence type="ECO:0000256" key="2">
    <source>
        <dbReference type="ARBA" id="ARBA00022679"/>
    </source>
</evidence>
<evidence type="ECO:0000259" key="12">
    <source>
        <dbReference type="PROSITE" id="PS50127"/>
    </source>
</evidence>
<evidence type="ECO:0000256" key="8">
    <source>
        <dbReference type="ARBA" id="ARBA00077509"/>
    </source>
</evidence>
<dbReference type="EC" id="2.3.2.23" evidence="1"/>
<comment type="similarity">
    <text evidence="11">Belongs to the ubiquitin-conjugating enzyme family.</text>
</comment>
<dbReference type="Pfam" id="PF00179">
    <property type="entry name" value="UQ_con"/>
    <property type="match status" value="1"/>
</dbReference>
<dbReference type="GO" id="GO:0005524">
    <property type="term" value="F:ATP binding"/>
    <property type="evidence" value="ECO:0007669"/>
    <property type="project" value="UniProtKB-UniRule"/>
</dbReference>
<evidence type="ECO:0000256" key="9">
    <source>
        <dbReference type="ARBA" id="ARBA00082133"/>
    </source>
</evidence>
<keyword evidence="4 11" id="KW-0833">Ubl conjugation pathway</keyword>
<evidence type="ECO:0000256" key="11">
    <source>
        <dbReference type="RuleBase" id="RU362109"/>
    </source>
</evidence>
<dbReference type="PROSITE" id="PS00183">
    <property type="entry name" value="UBC_1"/>
    <property type="match status" value="1"/>
</dbReference>
<name>A0A8B8F6R4_9HEMI</name>
<dbReference type="AlphaFoldDB" id="A0A8B8F6R4"/>
<evidence type="ECO:0000256" key="3">
    <source>
        <dbReference type="ARBA" id="ARBA00022741"/>
    </source>
</evidence>
<gene>
    <name evidence="14" type="primary">LOC112680201</name>
</gene>
<keyword evidence="5 11" id="KW-0067">ATP-binding</keyword>
<evidence type="ECO:0000256" key="4">
    <source>
        <dbReference type="ARBA" id="ARBA00022786"/>
    </source>
</evidence>
<dbReference type="SMART" id="SM00212">
    <property type="entry name" value="UBCc"/>
    <property type="match status" value="1"/>
</dbReference>
<protein>
    <recommendedName>
        <fullName evidence="6">Ubiquitin-conjugating enzyme E2 T</fullName>
        <ecNumber evidence="1">2.3.2.23</ecNumber>
    </recommendedName>
    <alternativeName>
        <fullName evidence="7">E2 ubiquitin-conjugating enzyme T</fullName>
    </alternativeName>
    <alternativeName>
        <fullName evidence="9">Ubiquitin carrier protein T</fullName>
    </alternativeName>
    <alternativeName>
        <fullName evidence="8">Ubiquitin-protein ligase T</fullName>
    </alternativeName>
</protein>
<evidence type="ECO:0000256" key="1">
    <source>
        <dbReference type="ARBA" id="ARBA00012486"/>
    </source>
</evidence>
<sequence length="172" mass="19271">MCSYSTHVYTKQSMFNTPRLKKELNQLLNKPSVGIKVNVKEGSSSVLEAELHGPKDTPYEIGIFKLQMELPHKYPFEPPRVTFVTPIYHPNIDSSGRICLDVLKMPPTGAWKPLITLEGVLVAICNLMSCPNPNDPLVPDIAKEFKNDKETFESKAKHLTKIHATKLSVNSV</sequence>
<evidence type="ECO:0000256" key="5">
    <source>
        <dbReference type="ARBA" id="ARBA00022840"/>
    </source>
</evidence>
<dbReference type="PROSITE" id="PS50127">
    <property type="entry name" value="UBC_2"/>
    <property type="match status" value="1"/>
</dbReference>
<evidence type="ECO:0000256" key="6">
    <source>
        <dbReference type="ARBA" id="ARBA00072440"/>
    </source>
</evidence>
<dbReference type="GO" id="GO:0061631">
    <property type="term" value="F:ubiquitin conjugating enzyme activity"/>
    <property type="evidence" value="ECO:0007669"/>
    <property type="project" value="UniProtKB-EC"/>
</dbReference>
<dbReference type="PANTHER" id="PTHR24068">
    <property type="entry name" value="UBIQUITIN-CONJUGATING ENZYME E2"/>
    <property type="match status" value="1"/>
</dbReference>
<reference evidence="14" key="1">
    <citation type="submission" date="2025-08" db="UniProtKB">
        <authorList>
            <consortium name="RefSeq"/>
        </authorList>
    </citation>
    <scope>IDENTIFICATION</scope>
    <source>
        <tissue evidence="14">Whole body</tissue>
    </source>
</reference>
<dbReference type="GeneID" id="112680201"/>
<dbReference type="SUPFAM" id="SSF54495">
    <property type="entry name" value="UBC-like"/>
    <property type="match status" value="1"/>
</dbReference>
<proteinExistence type="inferred from homology"/>
<keyword evidence="3 11" id="KW-0547">Nucleotide-binding</keyword>
<dbReference type="RefSeq" id="XP_025406022.1">
    <property type="nucleotide sequence ID" value="XM_025550237.1"/>
</dbReference>
<keyword evidence="2" id="KW-0808">Transferase</keyword>
<dbReference type="InterPro" id="IPR023313">
    <property type="entry name" value="UBQ-conjugating_AS"/>
</dbReference>
<evidence type="ECO:0000256" key="10">
    <source>
        <dbReference type="PROSITE-ProRule" id="PRU10133"/>
    </source>
</evidence>
<feature type="active site" description="Glycyl thioester intermediate" evidence="10">
    <location>
        <position position="99"/>
    </location>
</feature>
<evidence type="ECO:0000256" key="7">
    <source>
        <dbReference type="ARBA" id="ARBA00076317"/>
    </source>
</evidence>
<feature type="domain" description="UBC core" evidence="12">
    <location>
        <begin position="15"/>
        <end position="165"/>
    </location>
</feature>
<evidence type="ECO:0000313" key="13">
    <source>
        <dbReference type="Proteomes" id="UP000694846"/>
    </source>
</evidence>
<keyword evidence="13" id="KW-1185">Reference proteome</keyword>